<proteinExistence type="predicted"/>
<accession>A0A0E3BYY3</accession>
<dbReference type="Proteomes" id="UP000029549">
    <property type="component" value="Unassembled WGS sequence"/>
</dbReference>
<comment type="caution">
    <text evidence="1">The sequence shown here is derived from an EMBL/GenBank/DDBJ whole genome shotgun (WGS) entry which is preliminary data.</text>
</comment>
<protein>
    <submittedName>
        <fullName evidence="1">Uncharacterized protein</fullName>
    </submittedName>
</protein>
<organism evidence="1 2">
    <name type="scientific">Comamonas thiooxydans</name>
    <dbReference type="NCBI Taxonomy" id="363952"/>
    <lineage>
        <taxon>Bacteria</taxon>
        <taxon>Pseudomonadati</taxon>
        <taxon>Pseudomonadota</taxon>
        <taxon>Betaproteobacteria</taxon>
        <taxon>Burkholderiales</taxon>
        <taxon>Comamonadaceae</taxon>
        <taxon>Comamonas</taxon>
    </lineage>
</organism>
<evidence type="ECO:0000313" key="2">
    <source>
        <dbReference type="Proteomes" id="UP000029549"/>
    </source>
</evidence>
<gene>
    <name evidence="1" type="ORF">P608_04965</name>
</gene>
<dbReference type="EMBL" id="AWTP01000046">
    <property type="protein sequence ID" value="KGH18511.1"/>
    <property type="molecule type" value="Genomic_DNA"/>
</dbReference>
<keyword evidence="2" id="KW-1185">Reference proteome</keyword>
<name>A0A0E3BYY3_9BURK</name>
<reference evidence="1 2" key="1">
    <citation type="submission" date="2013-09" db="EMBL/GenBank/DDBJ databases">
        <title>High correlation between genotypes and phenotypes of environmental bacteria Comamonas testosteroni strains.</title>
        <authorList>
            <person name="Liu L."/>
            <person name="Zhu W."/>
            <person name="Xia X."/>
            <person name="Xu B."/>
            <person name="Luo M."/>
            <person name="Wang G."/>
        </authorList>
    </citation>
    <scope>NUCLEOTIDE SEQUENCE [LARGE SCALE GENOMIC DNA]</scope>
    <source>
        <strain evidence="1 2">DF2</strain>
    </source>
</reference>
<sequence>MKAQTHGLPGLSACQAWPGLAASGLSPAA</sequence>
<dbReference type="AlphaFoldDB" id="A0A0E3BYY3"/>
<evidence type="ECO:0000313" key="1">
    <source>
        <dbReference type="EMBL" id="KGH18511.1"/>
    </source>
</evidence>